<sequence length="858" mass="92969">MQARDSKRAKPLPDPTLLEALDNDLLIRCASYFDADGLARLGRTSAAFGTPQAGQQRSLANEAAHQRFRQSATDEERRCLPKHDDESDIGLYRALEKLREPLSFDELAGHGLSLQEHPARVMHTSNGAYSTAMSGHVMRGGRHFVELTITYNDDQLRRFPPYVQMGVIRPISIDLHDPDFRRSERGGAPDGALKPHKNKHQHMKPTTHATEENEEDQNSRQRRKSYTLPTVTYAISSSRGALAGAQRRLVDLKADWRWNVVPVFISSHYRVSEKLRSQRTAKWGDSDIHCCSYDCNDGLCRRTDWDANVTGDEWHGREGLDESGTIGLLLDLDEGTLSVFKNNRRLGVMKGGGLGGEYCWFVSACSSCALGISKRPAGVGTTMASSTADRPTEWADVNWGGTRGSGYHIDDATRVGGPHTVERHQHQLRGTTAIQTADGVGRKGEAGVEFHQLVHLPHSVGAKREVDAGETLRPPDYLPMRTTGRRSLSRATASFETHCAAGGSLGLHHPAIYTESLATIAQEASVAVTALSAAQQATAVYIKIPKPDEAASGGRSHINPPKPGVSLVRLHLQISRNPIPRAVGCEDLVSLQPNSPSNPSSEIYGHQLGQLEGPYRYSNETAPQSPLNSSPRASRDSRDDATHKLTARSVGNREQEREMADRRARVLLLLPSPLSRGAFGLATSGRGGARLEGRRSAAWAFAGTNKEGTTVALSDPPRRGPSSSRAASTAGPETTGASSLGHAPPRGREGRRQDSRRRPPEPLVLSSPPNSARPGWPGRPPESQFALRAGDPGARAGSLRGSARLFPGRGRDGSRPLSPSPPRPSADIRPPPSQRSSAAYHCPSEAERDSIRSPGGTL</sequence>
<dbReference type="Gene3D" id="2.60.120.920">
    <property type="match status" value="1"/>
</dbReference>
<dbReference type="EMBL" id="AGNL01045964">
    <property type="protein sequence ID" value="EJK48349.1"/>
    <property type="molecule type" value="Genomic_DNA"/>
</dbReference>
<dbReference type="InterPro" id="IPR043136">
    <property type="entry name" value="B30.2/SPRY_sf"/>
</dbReference>
<feature type="compositionally biased region" description="Polar residues" evidence="1">
    <location>
        <begin position="618"/>
        <end position="628"/>
    </location>
</feature>
<dbReference type="Proteomes" id="UP000266841">
    <property type="component" value="Unassembled WGS sequence"/>
</dbReference>
<feature type="compositionally biased region" description="Low complexity" evidence="1">
    <location>
        <begin position="720"/>
        <end position="732"/>
    </location>
</feature>
<gene>
    <name evidence="2" type="ORF">THAOC_32863</name>
</gene>
<reference evidence="2 3" key="1">
    <citation type="journal article" date="2012" name="Genome Biol.">
        <title>Genome and low-iron response of an oceanic diatom adapted to chronic iron limitation.</title>
        <authorList>
            <person name="Lommer M."/>
            <person name="Specht M."/>
            <person name="Roy A.S."/>
            <person name="Kraemer L."/>
            <person name="Andreson R."/>
            <person name="Gutowska M.A."/>
            <person name="Wolf J."/>
            <person name="Bergner S.V."/>
            <person name="Schilhabel M.B."/>
            <person name="Klostermeier U.C."/>
            <person name="Beiko R.G."/>
            <person name="Rosenstiel P."/>
            <person name="Hippler M."/>
            <person name="Laroche J."/>
        </authorList>
    </citation>
    <scope>NUCLEOTIDE SEQUENCE [LARGE SCALE GENOMIC DNA]</scope>
    <source>
        <strain evidence="2 3">CCMP1005</strain>
    </source>
</reference>
<feature type="compositionally biased region" description="Basic residues" evidence="1">
    <location>
        <begin position="194"/>
        <end position="205"/>
    </location>
</feature>
<dbReference type="OrthoDB" id="5951542at2759"/>
<keyword evidence="3" id="KW-1185">Reference proteome</keyword>
<proteinExistence type="predicted"/>
<feature type="region of interest" description="Disordered" evidence="1">
    <location>
        <begin position="708"/>
        <end position="858"/>
    </location>
</feature>
<feature type="region of interest" description="Disordered" evidence="1">
    <location>
        <begin position="613"/>
        <end position="659"/>
    </location>
</feature>
<evidence type="ECO:0000313" key="3">
    <source>
        <dbReference type="Proteomes" id="UP000266841"/>
    </source>
</evidence>
<organism evidence="2 3">
    <name type="scientific">Thalassiosira oceanica</name>
    <name type="common">Marine diatom</name>
    <dbReference type="NCBI Taxonomy" id="159749"/>
    <lineage>
        <taxon>Eukaryota</taxon>
        <taxon>Sar</taxon>
        <taxon>Stramenopiles</taxon>
        <taxon>Ochrophyta</taxon>
        <taxon>Bacillariophyta</taxon>
        <taxon>Coscinodiscophyceae</taxon>
        <taxon>Thalassiosirophycidae</taxon>
        <taxon>Thalassiosirales</taxon>
        <taxon>Thalassiosiraceae</taxon>
        <taxon>Thalassiosira</taxon>
    </lineage>
</organism>
<feature type="compositionally biased region" description="Basic and acidic residues" evidence="1">
    <location>
        <begin position="178"/>
        <end position="187"/>
    </location>
</feature>
<feature type="compositionally biased region" description="Pro residues" evidence="1">
    <location>
        <begin position="818"/>
        <end position="833"/>
    </location>
</feature>
<feature type="non-terminal residue" evidence="2">
    <location>
        <position position="858"/>
    </location>
</feature>
<protein>
    <recommendedName>
        <fullName evidence="4">B30.2/SPRY domain-containing protein</fullName>
    </recommendedName>
</protein>
<evidence type="ECO:0000313" key="2">
    <source>
        <dbReference type="EMBL" id="EJK48349.1"/>
    </source>
</evidence>
<dbReference type="AlphaFoldDB" id="K0R889"/>
<feature type="compositionally biased region" description="Basic and acidic residues" evidence="1">
    <location>
        <begin position="746"/>
        <end position="760"/>
    </location>
</feature>
<comment type="caution">
    <text evidence="2">The sequence shown here is derived from an EMBL/GenBank/DDBJ whole genome shotgun (WGS) entry which is preliminary data.</text>
</comment>
<evidence type="ECO:0008006" key="4">
    <source>
        <dbReference type="Google" id="ProtNLM"/>
    </source>
</evidence>
<feature type="region of interest" description="Disordered" evidence="1">
    <location>
        <begin position="178"/>
        <end position="226"/>
    </location>
</feature>
<accession>K0R889</accession>
<name>K0R889_THAOC</name>
<evidence type="ECO:0000256" key="1">
    <source>
        <dbReference type="SAM" id="MobiDB-lite"/>
    </source>
</evidence>
<feature type="compositionally biased region" description="Basic and acidic residues" evidence="1">
    <location>
        <begin position="633"/>
        <end position="643"/>
    </location>
</feature>